<feature type="domain" description="Sperm-associated microtubule inner protein 5" evidence="7">
    <location>
        <begin position="119"/>
        <end position="170"/>
    </location>
</feature>
<evidence type="ECO:0000256" key="1">
    <source>
        <dbReference type="ARBA" id="ARBA00004430"/>
    </source>
</evidence>
<name>A0A151NUV2_ALLMI</name>
<organism evidence="8 9">
    <name type="scientific">Alligator mississippiensis</name>
    <name type="common">American alligator</name>
    <dbReference type="NCBI Taxonomy" id="8496"/>
    <lineage>
        <taxon>Eukaryota</taxon>
        <taxon>Metazoa</taxon>
        <taxon>Chordata</taxon>
        <taxon>Craniata</taxon>
        <taxon>Vertebrata</taxon>
        <taxon>Euteleostomi</taxon>
        <taxon>Archelosauria</taxon>
        <taxon>Archosauria</taxon>
        <taxon>Crocodylia</taxon>
        <taxon>Alligatoridae</taxon>
        <taxon>Alligatorinae</taxon>
        <taxon>Alligator</taxon>
    </lineage>
</organism>
<dbReference type="AlphaFoldDB" id="A0A151NUV2"/>
<accession>A0A151NUV2</accession>
<evidence type="ECO:0000313" key="9">
    <source>
        <dbReference type="Proteomes" id="UP000050525"/>
    </source>
</evidence>
<comment type="similarity">
    <text evidence="5">Belongs to the CIMIP2 family.</text>
</comment>
<dbReference type="Proteomes" id="UP000050525">
    <property type="component" value="Unassembled WGS sequence"/>
</dbReference>
<comment type="caution">
    <text evidence="8">The sequence shown here is derived from an EMBL/GenBank/DDBJ whole genome shotgun (WGS) entry which is preliminary data.</text>
</comment>
<protein>
    <submittedName>
        <fullName evidence="8">Uncharacterized protein</fullName>
    </submittedName>
</protein>
<evidence type="ECO:0000256" key="5">
    <source>
        <dbReference type="ARBA" id="ARBA00035661"/>
    </source>
</evidence>
<evidence type="ECO:0000256" key="4">
    <source>
        <dbReference type="ARBA" id="ARBA00023273"/>
    </source>
</evidence>
<evidence type="ECO:0000256" key="2">
    <source>
        <dbReference type="ARBA" id="ARBA00022490"/>
    </source>
</evidence>
<reference evidence="8 9" key="1">
    <citation type="journal article" date="2012" name="Genome Biol.">
        <title>Sequencing three crocodilian genomes to illuminate the evolution of archosaurs and amniotes.</title>
        <authorList>
            <person name="St John J.A."/>
            <person name="Braun E.L."/>
            <person name="Isberg S.R."/>
            <person name="Miles L.G."/>
            <person name="Chong A.Y."/>
            <person name="Gongora J."/>
            <person name="Dalzell P."/>
            <person name="Moran C."/>
            <person name="Bed'hom B."/>
            <person name="Abzhanov A."/>
            <person name="Burgess S.C."/>
            <person name="Cooksey A.M."/>
            <person name="Castoe T.A."/>
            <person name="Crawford N.G."/>
            <person name="Densmore L.D."/>
            <person name="Drew J.C."/>
            <person name="Edwards S.V."/>
            <person name="Faircloth B.C."/>
            <person name="Fujita M.K."/>
            <person name="Greenwold M.J."/>
            <person name="Hoffmann F.G."/>
            <person name="Howard J.M."/>
            <person name="Iguchi T."/>
            <person name="Janes D.E."/>
            <person name="Khan S.Y."/>
            <person name="Kohno S."/>
            <person name="de Koning A.J."/>
            <person name="Lance S.L."/>
            <person name="McCarthy F.M."/>
            <person name="McCormack J.E."/>
            <person name="Merchant M.E."/>
            <person name="Peterson D.G."/>
            <person name="Pollock D.D."/>
            <person name="Pourmand N."/>
            <person name="Raney B.J."/>
            <person name="Roessler K.A."/>
            <person name="Sanford J.R."/>
            <person name="Sawyer R.H."/>
            <person name="Schmidt C.J."/>
            <person name="Triplett E.W."/>
            <person name="Tuberville T.D."/>
            <person name="Venegas-Anaya M."/>
            <person name="Howard J.T."/>
            <person name="Jarvis E.D."/>
            <person name="Guillette L.J.Jr."/>
            <person name="Glenn T.C."/>
            <person name="Green R.E."/>
            <person name="Ray D.A."/>
        </authorList>
    </citation>
    <scope>NUCLEOTIDE SEQUENCE [LARGE SCALE GENOMIC DNA]</scope>
    <source>
        <strain evidence="8">KSC_2009_1</strain>
    </source>
</reference>
<dbReference type="PANTHER" id="PTHR47301:SF1">
    <property type="entry name" value="CHROMOSOME 10 OPEN READING FRAME 82"/>
    <property type="match status" value="1"/>
</dbReference>
<dbReference type="InterPro" id="IPR043246">
    <property type="entry name" value="SPMIP5"/>
</dbReference>
<evidence type="ECO:0000259" key="7">
    <source>
        <dbReference type="Pfam" id="PF22573"/>
    </source>
</evidence>
<dbReference type="PANTHER" id="PTHR47301">
    <property type="entry name" value="HYPOTHETICAL PROTEIN LOC681006"/>
    <property type="match status" value="1"/>
</dbReference>
<keyword evidence="9" id="KW-1185">Reference proteome</keyword>
<dbReference type="EMBL" id="AKHW03001922">
    <property type="protein sequence ID" value="KYO40523.1"/>
    <property type="molecule type" value="Genomic_DNA"/>
</dbReference>
<sequence>MMRETGDQDPKWFSVLAPPLVRESMKPIRKYVDACNPLLPGYTGYIPQRCYRVGTSYGNDSLVCMTSMYNAVQRNNDMKDELRYIAATTPRLPPICCNEDVLQALYEYNYKHHPYMLGTKETKRSLLEPPIPGWTGFVPRAKVTDLGDGVRYHEMAKNCYQDFKNIIDQVTCDPSSKINKGEKPNVEVSHVPKVYHRSYRPEGMIPKYTGHVPHQHLTVGKTYGNLCRSCSACSHKEACYGAYLTKKHRAEWKHQKNRECDVKS</sequence>
<dbReference type="GO" id="GO:0005930">
    <property type="term" value="C:axoneme"/>
    <property type="evidence" value="ECO:0007669"/>
    <property type="project" value="UniProtKB-SubCell"/>
</dbReference>
<evidence type="ECO:0000313" key="8">
    <source>
        <dbReference type="EMBL" id="KYO40523.1"/>
    </source>
</evidence>
<feature type="domain" description="Ciliary microtubule inner protein 2A-C-like" evidence="6">
    <location>
        <begin position="38"/>
        <end position="71"/>
    </location>
</feature>
<evidence type="ECO:0000256" key="3">
    <source>
        <dbReference type="ARBA" id="ARBA00023212"/>
    </source>
</evidence>
<gene>
    <name evidence="8" type="ORF">Y1Q_0009554</name>
</gene>
<dbReference type="Pfam" id="PF22573">
    <property type="entry name" value="SPMIP5"/>
    <property type="match status" value="1"/>
</dbReference>
<keyword evidence="2" id="KW-0963">Cytoplasm</keyword>
<dbReference type="GO" id="GO:0015630">
    <property type="term" value="C:microtubule cytoskeleton"/>
    <property type="evidence" value="ECO:0007669"/>
    <property type="project" value="UniProtKB-ARBA"/>
</dbReference>
<keyword evidence="4" id="KW-0966">Cell projection</keyword>
<evidence type="ECO:0000259" key="6">
    <source>
        <dbReference type="Pfam" id="PF10629"/>
    </source>
</evidence>
<feature type="domain" description="Ciliary microtubule inner protein 2A-C-like" evidence="6">
    <location>
        <begin position="204"/>
        <end position="226"/>
    </location>
</feature>
<proteinExistence type="inferred from homology"/>
<dbReference type="Pfam" id="PF10629">
    <property type="entry name" value="CMI2B-like"/>
    <property type="match status" value="2"/>
</dbReference>
<keyword evidence="3" id="KW-0206">Cytoskeleton</keyword>
<dbReference type="InterPro" id="IPR018902">
    <property type="entry name" value="CMI2A-C-like_dom"/>
</dbReference>
<comment type="subcellular location">
    <subcellularLocation>
        <location evidence="1">Cytoplasm</location>
        <location evidence="1">Cytoskeleton</location>
        <location evidence="1">Cilium axoneme</location>
    </subcellularLocation>
</comment>
<dbReference type="eggNOG" id="ENOG502SAX8">
    <property type="taxonomic scope" value="Eukaryota"/>
</dbReference>
<dbReference type="InterPro" id="IPR055215">
    <property type="entry name" value="SPMIP5_dom"/>
</dbReference>